<dbReference type="AlphaFoldDB" id="E4XFH5"/>
<protein>
    <submittedName>
        <fullName evidence="1">Uncharacterized protein</fullName>
    </submittedName>
</protein>
<accession>E4XFH5</accession>
<evidence type="ECO:0000313" key="1">
    <source>
        <dbReference type="EMBL" id="CBY24320.1"/>
    </source>
</evidence>
<evidence type="ECO:0000313" key="2">
    <source>
        <dbReference type="Proteomes" id="UP000001307"/>
    </source>
</evidence>
<sequence>MDRSSRMVQGNKSVSNRRMSLAFQKRDSVMGGASLHRATQLGNNASIASIRRNQKESSQRLKTRQELAYEQRLKAEAKLSKCQPWRLPKYSEKIIYAGKKSTTIQKLEGFDTFCPACNVAFADHYEYQSHLILRERAKPYEEGLRDVAKQIKEQSERLVRSESNTESFKIIRKSIFKIPGNFPRRRRGFDISNYMSHLGELRARVATTEKLNYKSDSENFRFNTGLKGTQKKFFSADHAFDEMKKTKMKYDSFKNETRVRQIMHTHKGASVSKLMPERSTVPLAERTYKDPSFNSGTSLTPSKGSKETHWLALKSFLHKTHFK</sequence>
<name>E4XFH5_OIKDI</name>
<dbReference type="Proteomes" id="UP000001307">
    <property type="component" value="Unassembled WGS sequence"/>
</dbReference>
<proteinExistence type="predicted"/>
<gene>
    <name evidence="1" type="ORF">GSOID_T00010179001</name>
</gene>
<dbReference type="EMBL" id="FN653045">
    <property type="protein sequence ID" value="CBY24320.1"/>
    <property type="molecule type" value="Genomic_DNA"/>
</dbReference>
<dbReference type="OrthoDB" id="10127093at2759"/>
<reference evidence="1" key="1">
    <citation type="journal article" date="2010" name="Science">
        <title>Plasticity of animal genome architecture unmasked by rapid evolution of a pelagic tunicate.</title>
        <authorList>
            <person name="Denoeud F."/>
            <person name="Henriet S."/>
            <person name="Mungpakdee S."/>
            <person name="Aury J.M."/>
            <person name="Da Silva C."/>
            <person name="Brinkmann H."/>
            <person name="Mikhaleva J."/>
            <person name="Olsen L.C."/>
            <person name="Jubin C."/>
            <person name="Canestro C."/>
            <person name="Bouquet J.M."/>
            <person name="Danks G."/>
            <person name="Poulain J."/>
            <person name="Campsteijn C."/>
            <person name="Adamski M."/>
            <person name="Cross I."/>
            <person name="Yadetie F."/>
            <person name="Muffato M."/>
            <person name="Louis A."/>
            <person name="Butcher S."/>
            <person name="Tsagkogeorga G."/>
            <person name="Konrad A."/>
            <person name="Singh S."/>
            <person name="Jensen M.F."/>
            <person name="Cong E.H."/>
            <person name="Eikeseth-Otteraa H."/>
            <person name="Noel B."/>
            <person name="Anthouard V."/>
            <person name="Porcel B.M."/>
            <person name="Kachouri-Lafond R."/>
            <person name="Nishino A."/>
            <person name="Ugolini M."/>
            <person name="Chourrout P."/>
            <person name="Nishida H."/>
            <person name="Aasland R."/>
            <person name="Huzurbazar S."/>
            <person name="Westhof E."/>
            <person name="Delsuc F."/>
            <person name="Lehrach H."/>
            <person name="Reinhardt R."/>
            <person name="Weissenbach J."/>
            <person name="Roy S.W."/>
            <person name="Artiguenave F."/>
            <person name="Postlethwait J.H."/>
            <person name="Manak J.R."/>
            <person name="Thompson E.M."/>
            <person name="Jaillon O."/>
            <person name="Du Pasquier L."/>
            <person name="Boudinot P."/>
            <person name="Liberles D.A."/>
            <person name="Volff J.N."/>
            <person name="Philippe H."/>
            <person name="Lenhard B."/>
            <person name="Roest Crollius H."/>
            <person name="Wincker P."/>
            <person name="Chourrout D."/>
        </authorList>
    </citation>
    <scope>NUCLEOTIDE SEQUENCE [LARGE SCALE GENOMIC DNA]</scope>
</reference>
<organism evidence="1">
    <name type="scientific">Oikopleura dioica</name>
    <name type="common">Tunicate</name>
    <dbReference type="NCBI Taxonomy" id="34765"/>
    <lineage>
        <taxon>Eukaryota</taxon>
        <taxon>Metazoa</taxon>
        <taxon>Chordata</taxon>
        <taxon>Tunicata</taxon>
        <taxon>Appendicularia</taxon>
        <taxon>Copelata</taxon>
        <taxon>Oikopleuridae</taxon>
        <taxon>Oikopleura</taxon>
    </lineage>
</organism>
<keyword evidence="2" id="KW-1185">Reference proteome</keyword>
<dbReference type="InParanoid" id="E4XFH5"/>